<organism evidence="1 2">
    <name type="scientific">Flavobacterium keumense</name>
    <dbReference type="NCBI Taxonomy" id="1306518"/>
    <lineage>
        <taxon>Bacteria</taxon>
        <taxon>Pseudomonadati</taxon>
        <taxon>Bacteroidota</taxon>
        <taxon>Flavobacteriia</taxon>
        <taxon>Flavobacteriales</taxon>
        <taxon>Flavobacteriaceae</taxon>
        <taxon>Flavobacterium</taxon>
    </lineage>
</organism>
<dbReference type="Proteomes" id="UP001232117">
    <property type="component" value="Chromosome"/>
</dbReference>
<protein>
    <recommendedName>
        <fullName evidence="3">Lipoprotein</fullName>
    </recommendedName>
</protein>
<evidence type="ECO:0008006" key="3">
    <source>
        <dbReference type="Google" id="ProtNLM"/>
    </source>
</evidence>
<reference evidence="1 2" key="2">
    <citation type="submission" date="2023-06" db="EMBL/GenBank/DDBJ databases">
        <title>Complete Genome Sequence of Flavobacterium keumense K3R-10.</title>
        <authorList>
            <person name="Jeong H."/>
            <person name="Jhang S.Y."/>
            <person name="Kim J.N."/>
        </authorList>
    </citation>
    <scope>NUCLEOTIDE SEQUENCE [LARGE SCALE GENOMIC DNA]</scope>
    <source>
        <strain evidence="1 2">K3R-10</strain>
    </source>
</reference>
<dbReference type="InterPro" id="IPR017853">
    <property type="entry name" value="GH"/>
</dbReference>
<dbReference type="EMBL" id="CP092332">
    <property type="protein sequence ID" value="WGK95352.1"/>
    <property type="molecule type" value="Genomic_DNA"/>
</dbReference>
<reference evidence="1 2" key="1">
    <citation type="submission" date="2022-02" db="EMBL/GenBank/DDBJ databases">
        <authorList>
            <person name="Cha I.-T."/>
            <person name="Lee K.-E."/>
            <person name="Park S.-J."/>
        </authorList>
    </citation>
    <scope>NUCLEOTIDE SEQUENCE [LARGE SCALE GENOMIC DNA]</scope>
    <source>
        <strain evidence="1 2">K3R-10</strain>
    </source>
</reference>
<accession>A0ABY8NAW0</accession>
<proteinExistence type="predicted"/>
<evidence type="ECO:0000313" key="1">
    <source>
        <dbReference type="EMBL" id="WGK95352.1"/>
    </source>
</evidence>
<evidence type="ECO:0000313" key="2">
    <source>
        <dbReference type="Proteomes" id="UP001232117"/>
    </source>
</evidence>
<dbReference type="PROSITE" id="PS51257">
    <property type="entry name" value="PROKAR_LIPOPROTEIN"/>
    <property type="match status" value="1"/>
</dbReference>
<gene>
    <name evidence="1" type="ORF">MG292_03720</name>
</gene>
<dbReference type="RefSeq" id="WP_264534039.1">
    <property type="nucleotide sequence ID" value="NZ_CP092332.1"/>
</dbReference>
<name>A0ABY8NAW0_9FLAO</name>
<sequence>MKKILPLIFFCVFLFSCQNKDKPRLSFYYWKTNFQLSEKENQTLSANKVTKIYIRYFDVDLHPDTGFPYPVSPIHFEQKINSFQVIPVVYIKNKVFKSLEINTRDLAQKIVDFIGQINRKNQISTTEIQIDCDWTESTKERYLSFLKELKEVSKKKLSATIRLHQVKYFKKTGIPTVDYGVLMFYNMGAIAPNPKNSIYDSEIAQRYLSSLKKYPLRLNVALPIFSWAIHIRNEKVIGLRNKINWYDFEKDKHFISLKNNWLEVVSSNFKHGVFYRKGDKLKPESVSDGILLQMAQELNENLRVKPTEIIVYDLDEFNLNHYEDNIFEKLCTCF</sequence>
<dbReference type="SUPFAM" id="SSF51445">
    <property type="entry name" value="(Trans)glycosidases"/>
    <property type="match status" value="1"/>
</dbReference>
<keyword evidence="2" id="KW-1185">Reference proteome</keyword>